<feature type="signal peptide" evidence="1">
    <location>
        <begin position="1"/>
        <end position="15"/>
    </location>
</feature>
<proteinExistence type="predicted"/>
<evidence type="ECO:0000313" key="2">
    <source>
        <dbReference type="EMBL" id="KAL1254780.1"/>
    </source>
</evidence>
<accession>A0ABR3LPE8</accession>
<protein>
    <recommendedName>
        <fullName evidence="4">Secreted protein</fullName>
    </recommendedName>
</protein>
<feature type="chain" id="PRO_5047286909" description="Secreted protein" evidence="1">
    <location>
        <begin position="16"/>
        <end position="70"/>
    </location>
</feature>
<evidence type="ECO:0008006" key="4">
    <source>
        <dbReference type="Google" id="ProtNLM"/>
    </source>
</evidence>
<organism evidence="2 3">
    <name type="scientific">Cirrhinus molitorella</name>
    <name type="common">mud carp</name>
    <dbReference type="NCBI Taxonomy" id="172907"/>
    <lineage>
        <taxon>Eukaryota</taxon>
        <taxon>Metazoa</taxon>
        <taxon>Chordata</taxon>
        <taxon>Craniata</taxon>
        <taxon>Vertebrata</taxon>
        <taxon>Euteleostomi</taxon>
        <taxon>Actinopterygii</taxon>
        <taxon>Neopterygii</taxon>
        <taxon>Teleostei</taxon>
        <taxon>Ostariophysi</taxon>
        <taxon>Cypriniformes</taxon>
        <taxon>Cyprinidae</taxon>
        <taxon>Labeoninae</taxon>
        <taxon>Labeonini</taxon>
        <taxon>Cirrhinus</taxon>
    </lineage>
</organism>
<evidence type="ECO:0000313" key="3">
    <source>
        <dbReference type="Proteomes" id="UP001558613"/>
    </source>
</evidence>
<dbReference type="Proteomes" id="UP001558613">
    <property type="component" value="Unassembled WGS sequence"/>
</dbReference>
<keyword evidence="1" id="KW-0732">Signal</keyword>
<comment type="caution">
    <text evidence="2">The sequence shown here is derived from an EMBL/GenBank/DDBJ whole genome shotgun (WGS) entry which is preliminary data.</text>
</comment>
<dbReference type="EMBL" id="JAYMGO010000020">
    <property type="protein sequence ID" value="KAL1254780.1"/>
    <property type="molecule type" value="Genomic_DNA"/>
</dbReference>
<keyword evidence="3" id="KW-1185">Reference proteome</keyword>
<reference evidence="2 3" key="1">
    <citation type="submission" date="2023-09" db="EMBL/GenBank/DDBJ databases">
        <authorList>
            <person name="Wang M."/>
        </authorList>
    </citation>
    <scope>NUCLEOTIDE SEQUENCE [LARGE SCALE GENOMIC DNA]</scope>
    <source>
        <strain evidence="2">GT-2023</strain>
        <tissue evidence="2">Liver</tissue>
    </source>
</reference>
<gene>
    <name evidence="2" type="ORF">QQF64_017009</name>
</gene>
<name>A0ABR3LPE8_9TELE</name>
<evidence type="ECO:0000256" key="1">
    <source>
        <dbReference type="SAM" id="SignalP"/>
    </source>
</evidence>
<sequence length="70" mass="7903">MLYLSTYLWLHSSAACPSGVCFVGSTALHCFIWSWQDQSPPLSQIQGLISLEDRAKDRNMGRFSSDDHCH</sequence>